<reference evidence="13 14" key="1">
    <citation type="submission" date="2020-08" db="EMBL/GenBank/DDBJ databases">
        <title>Bridging the membrane lipid divide: bacteria of the FCB group superphylum have the potential to synthesize archaeal ether lipids.</title>
        <authorList>
            <person name="Villanueva L."/>
            <person name="Von Meijenfeldt F.A.B."/>
            <person name="Westbye A.B."/>
            <person name="Yadav S."/>
            <person name="Hopmans E.C."/>
            <person name="Dutilh B.E."/>
            <person name="Sinninghe Damste J.S."/>
        </authorList>
    </citation>
    <scope>NUCLEOTIDE SEQUENCE [LARGE SCALE GENOMIC DNA]</scope>
    <source>
        <strain evidence="13">NIOZ-UU100</strain>
    </source>
</reference>
<keyword evidence="8 9" id="KW-0961">Cell wall biogenesis/degradation</keyword>
<dbReference type="SUPFAM" id="SSF51984">
    <property type="entry name" value="MurCD N-terminal domain"/>
    <property type="match status" value="1"/>
</dbReference>
<keyword evidence="5 9" id="KW-0133">Cell shape</keyword>
<dbReference type="EMBL" id="JACNFK010000027">
    <property type="protein sequence ID" value="MBC8519824.1"/>
    <property type="molecule type" value="Genomic_DNA"/>
</dbReference>
<dbReference type="Gene3D" id="3.40.1190.10">
    <property type="entry name" value="Mur-like, catalytic domain"/>
    <property type="match status" value="1"/>
</dbReference>
<keyword evidence="3 9" id="KW-0547">Nucleotide-binding</keyword>
<keyword evidence="9" id="KW-0460">Magnesium</keyword>
<dbReference type="GO" id="GO:0009252">
    <property type="term" value="P:peptidoglycan biosynthetic process"/>
    <property type="evidence" value="ECO:0007669"/>
    <property type="project" value="UniProtKB-UniRule"/>
</dbReference>
<feature type="binding site" evidence="9">
    <location>
        <begin position="110"/>
        <end position="116"/>
    </location>
    <ligand>
        <name>ATP</name>
        <dbReference type="ChEBI" id="CHEBI:30616"/>
    </ligand>
</feature>
<dbReference type="GO" id="GO:0071555">
    <property type="term" value="P:cell wall organization"/>
    <property type="evidence" value="ECO:0007669"/>
    <property type="project" value="UniProtKB-KW"/>
</dbReference>
<feature type="domain" description="Mur ligase C-terminal" evidence="11">
    <location>
        <begin position="311"/>
        <end position="433"/>
    </location>
</feature>
<dbReference type="Proteomes" id="UP000654401">
    <property type="component" value="Unassembled WGS sequence"/>
</dbReference>
<comment type="similarity">
    <text evidence="9">Belongs to the MurCDEF family. Mpl subfamily.</text>
</comment>
<dbReference type="InterPro" id="IPR050061">
    <property type="entry name" value="MurCDEF_pg_biosynth"/>
</dbReference>
<evidence type="ECO:0000256" key="4">
    <source>
        <dbReference type="ARBA" id="ARBA00022840"/>
    </source>
</evidence>
<evidence type="ECO:0000256" key="7">
    <source>
        <dbReference type="ARBA" id="ARBA00023306"/>
    </source>
</evidence>
<evidence type="ECO:0000259" key="12">
    <source>
        <dbReference type="Pfam" id="PF08245"/>
    </source>
</evidence>
<keyword evidence="7 9" id="KW-0131">Cell cycle</keyword>
<dbReference type="InterPro" id="IPR036565">
    <property type="entry name" value="Mur-like_cat_sf"/>
</dbReference>
<dbReference type="SUPFAM" id="SSF53244">
    <property type="entry name" value="MurD-like peptide ligases, peptide-binding domain"/>
    <property type="match status" value="1"/>
</dbReference>
<dbReference type="NCBIfam" id="TIGR01081">
    <property type="entry name" value="mpl"/>
    <property type="match status" value="1"/>
</dbReference>
<comment type="function">
    <text evidence="9">Reutilizes the intact tripeptide L-alanyl-gamma-D-glutamyl-meso-diaminopimelate by linking it to UDP-N-acetylmuramate.</text>
</comment>
<dbReference type="SUPFAM" id="SSF53623">
    <property type="entry name" value="MurD-like peptide ligases, catalytic domain"/>
    <property type="match status" value="1"/>
</dbReference>
<dbReference type="UniPathway" id="UPA00544"/>
<accession>A0A8J6TNG2</accession>
<comment type="cofactor">
    <cofactor evidence="9">
        <name>Mg(2+)</name>
        <dbReference type="ChEBI" id="CHEBI:18420"/>
    </cofactor>
</comment>
<dbReference type="AlphaFoldDB" id="A0A8J6TNG2"/>
<dbReference type="PANTHER" id="PTHR43445">
    <property type="entry name" value="UDP-N-ACETYLMURAMATE--L-ALANINE LIGASE-RELATED"/>
    <property type="match status" value="1"/>
</dbReference>
<name>A0A8J6TNG2_9GAMM</name>
<keyword evidence="1 9" id="KW-0436">Ligase</keyword>
<evidence type="ECO:0000313" key="14">
    <source>
        <dbReference type="Proteomes" id="UP000654401"/>
    </source>
</evidence>
<keyword evidence="2 9" id="KW-0132">Cell division</keyword>
<dbReference type="Gene3D" id="3.90.190.20">
    <property type="entry name" value="Mur ligase, C-terminal domain"/>
    <property type="match status" value="1"/>
</dbReference>
<dbReference type="GO" id="GO:0106418">
    <property type="term" value="F:UDP-N-acetylmuramate-L-alanyl-gamma-D-glutamyl-meso-2,6-diaminoheptanedioate ligase activity"/>
    <property type="evidence" value="ECO:0007669"/>
    <property type="project" value="UniProtKB-EC"/>
</dbReference>
<dbReference type="Pfam" id="PF02875">
    <property type="entry name" value="Mur_ligase_C"/>
    <property type="match status" value="1"/>
</dbReference>
<evidence type="ECO:0000259" key="11">
    <source>
        <dbReference type="Pfam" id="PF02875"/>
    </source>
</evidence>
<dbReference type="Gene3D" id="3.40.50.720">
    <property type="entry name" value="NAD(P)-binding Rossmann-like Domain"/>
    <property type="match status" value="1"/>
</dbReference>
<dbReference type="InterPro" id="IPR004101">
    <property type="entry name" value="Mur_ligase_C"/>
</dbReference>
<evidence type="ECO:0000256" key="5">
    <source>
        <dbReference type="ARBA" id="ARBA00022960"/>
    </source>
</evidence>
<feature type="domain" description="Mur ligase central" evidence="12">
    <location>
        <begin position="108"/>
        <end position="289"/>
    </location>
</feature>
<gene>
    <name evidence="9 13" type="primary">mpl</name>
    <name evidence="13" type="ORF">H8D24_05405</name>
</gene>
<evidence type="ECO:0000256" key="2">
    <source>
        <dbReference type="ARBA" id="ARBA00022618"/>
    </source>
</evidence>
<comment type="catalytic activity">
    <reaction evidence="9">
        <text>UDP-N-acetyl-alpha-D-muramate + L-alanyl-gamma-D-glutamyl-meso-2,6-diaminopimelate + ATP = UDP-N-acetyl-alpha-D-muramoyl-L-alanyl-gamma-D-glutamyl-meso-2,6-diaminopimelate + ADP + phosphate + H(+)</text>
        <dbReference type="Rhea" id="RHEA:29563"/>
        <dbReference type="ChEBI" id="CHEBI:15378"/>
        <dbReference type="ChEBI" id="CHEBI:30616"/>
        <dbReference type="ChEBI" id="CHEBI:43474"/>
        <dbReference type="ChEBI" id="CHEBI:61401"/>
        <dbReference type="ChEBI" id="CHEBI:70757"/>
        <dbReference type="ChEBI" id="CHEBI:83905"/>
        <dbReference type="ChEBI" id="CHEBI:456216"/>
        <dbReference type="EC" id="6.3.2.45"/>
    </reaction>
</comment>
<dbReference type="Pfam" id="PF01225">
    <property type="entry name" value="Mur_ligase"/>
    <property type="match status" value="1"/>
</dbReference>
<protein>
    <recommendedName>
        <fullName evidence="9">UDP-N-acetylmuramate--L-alanyl-gamma-D-glutamyl-meso-2,6-diaminoheptandioate ligase</fullName>
        <ecNumber evidence="9">6.3.2.45</ecNumber>
    </recommendedName>
    <alternativeName>
        <fullName evidence="9">Murein peptide ligase</fullName>
    </alternativeName>
    <alternativeName>
        <fullName evidence="9">UDP-N-acetylmuramate:L-alanyl-gamma-D-glutamyl-meso-diaminopimelate ligase</fullName>
    </alternativeName>
</protein>
<dbReference type="PANTHER" id="PTHR43445:SF5">
    <property type="entry name" value="UDP-N-ACETYLMURAMATE--L-ALANYL-GAMMA-D-GLUTAMYL-MESO-2,6-DIAMINOHEPTANDIOATE LIGASE"/>
    <property type="match status" value="1"/>
</dbReference>
<dbReference type="InterPro" id="IPR013221">
    <property type="entry name" value="Mur_ligase_cen"/>
</dbReference>
<dbReference type="GO" id="GO:0005524">
    <property type="term" value="F:ATP binding"/>
    <property type="evidence" value="ECO:0007669"/>
    <property type="project" value="UniProtKB-UniRule"/>
</dbReference>
<feature type="domain" description="Mur ligase N-terminal catalytic" evidence="10">
    <location>
        <begin position="2"/>
        <end position="100"/>
    </location>
</feature>
<keyword evidence="6 9" id="KW-0573">Peptidoglycan synthesis</keyword>
<dbReference type="InterPro" id="IPR005757">
    <property type="entry name" value="Mpl"/>
</dbReference>
<dbReference type="EC" id="6.3.2.45" evidence="9"/>
<dbReference type="GO" id="GO:0008360">
    <property type="term" value="P:regulation of cell shape"/>
    <property type="evidence" value="ECO:0007669"/>
    <property type="project" value="UniProtKB-KW"/>
</dbReference>
<organism evidence="13 14">
    <name type="scientific">Candidatus Thiopontia autotrophica</name>
    <dbReference type="NCBI Taxonomy" id="2841688"/>
    <lineage>
        <taxon>Bacteria</taxon>
        <taxon>Pseudomonadati</taxon>
        <taxon>Pseudomonadota</taxon>
        <taxon>Gammaproteobacteria</taxon>
        <taxon>Candidatus Thiopontia</taxon>
    </lineage>
</organism>
<evidence type="ECO:0000256" key="3">
    <source>
        <dbReference type="ARBA" id="ARBA00022741"/>
    </source>
</evidence>
<evidence type="ECO:0000313" key="13">
    <source>
        <dbReference type="EMBL" id="MBC8519824.1"/>
    </source>
</evidence>
<keyword evidence="4 9" id="KW-0067">ATP-binding</keyword>
<dbReference type="HAMAP" id="MF_02020">
    <property type="entry name" value="Mpl"/>
    <property type="match status" value="1"/>
</dbReference>
<evidence type="ECO:0000256" key="9">
    <source>
        <dbReference type="HAMAP-Rule" id="MF_02020"/>
    </source>
</evidence>
<evidence type="ECO:0000259" key="10">
    <source>
        <dbReference type="Pfam" id="PF01225"/>
    </source>
</evidence>
<evidence type="ECO:0000256" key="8">
    <source>
        <dbReference type="ARBA" id="ARBA00023316"/>
    </source>
</evidence>
<proteinExistence type="inferred from homology"/>
<dbReference type="GO" id="GO:0051301">
    <property type="term" value="P:cell division"/>
    <property type="evidence" value="ECO:0007669"/>
    <property type="project" value="UniProtKB-KW"/>
</dbReference>
<evidence type="ECO:0000256" key="6">
    <source>
        <dbReference type="ARBA" id="ARBA00022984"/>
    </source>
</evidence>
<dbReference type="GO" id="GO:0009254">
    <property type="term" value="P:peptidoglycan turnover"/>
    <property type="evidence" value="ECO:0007669"/>
    <property type="project" value="UniProtKB-UniRule"/>
</dbReference>
<dbReference type="Pfam" id="PF08245">
    <property type="entry name" value="Mur_ligase_M"/>
    <property type="match status" value="1"/>
</dbReference>
<comment type="caution">
    <text evidence="13">The sequence shown here is derived from an EMBL/GenBank/DDBJ whole genome shotgun (WGS) entry which is preliminary data.</text>
</comment>
<sequence>MHIHILGICGTFMGGIALLARASGHTVSGSDANVYPPMSTQLEEAGITLQEGYEADHLDPAPDMVVIGNAMSRGNRAVEYVLEQGIPYTSGPQWLSEHVLQGRWVLAVSGTHGKTSTSSMLAWILEYAGLPPGFLIGGVPENFGVSARLGNAPFFVVEADEYDTAFFDKRSKFVHYRPRTLIINNLEFDHADIFDDLAAIQKQFHHQIRTVPGNGLIIHPAGETAVDELIDMGCWTSTETIDGDWDAIRDDAAWSRFLVSLQGEPVGEVSWDLTGWHNRSNALAAIAAARHAGVPVRHAIDALAEFRNVRRRMEVKGTVNGVTVYDDFAHHPTAIRLTLDGLRGKVREDRILAIMEPRSNTMRMGVHQQSLAGSFESADRVFLVDDGSLEWDLAKSMDESIVQVTIAETVEQIVESVADWALPGDHILVMSNGGFGGIHEKLLERLEK</sequence>
<dbReference type="InterPro" id="IPR000713">
    <property type="entry name" value="Mur_ligase_N"/>
</dbReference>
<comment type="pathway">
    <text evidence="9">Cell wall biogenesis; peptidoglycan recycling.</text>
</comment>
<dbReference type="InterPro" id="IPR036615">
    <property type="entry name" value="Mur_ligase_C_dom_sf"/>
</dbReference>
<evidence type="ECO:0000256" key="1">
    <source>
        <dbReference type="ARBA" id="ARBA00022598"/>
    </source>
</evidence>